<sequence length="229" mass="26435">MLKLDDNVDFRKFSDDIHRHLHADNPSGSEKQGILTIVILFLDLLCAIPLLVDGEILFTLIALPFMIIINIWTIIVLFMRPDERNNLFYTLYKGATGAVVSFCYFVLSQKYAYSVIGSNSLFIMTSFLTYLIVIVGLIRYYLVIFPDNNRKKKDSPAWGTYLLTIGPAGGYIVSQFVFRFSDSVVDLFMSYVFLLFACIWSWMGVKFIHKFYFIKANKDIIDKHLRKGK</sequence>
<dbReference type="Proteomes" id="UP000429980">
    <property type="component" value="Unassembled WGS sequence"/>
</dbReference>
<gene>
    <name evidence="2" type="ORF">CHCC15381_2023</name>
</gene>
<organism evidence="2 3">
    <name type="scientific">Bacillus paralicheniformis</name>
    <dbReference type="NCBI Taxonomy" id="1648923"/>
    <lineage>
        <taxon>Bacteria</taxon>
        <taxon>Bacillati</taxon>
        <taxon>Bacillota</taxon>
        <taxon>Bacilli</taxon>
        <taxon>Bacillales</taxon>
        <taxon>Bacillaceae</taxon>
        <taxon>Bacillus</taxon>
    </lineage>
</organism>
<comment type="caution">
    <text evidence="2">The sequence shown here is derived from an EMBL/GenBank/DDBJ whole genome shotgun (WGS) entry which is preliminary data.</text>
</comment>
<protein>
    <submittedName>
        <fullName evidence="2">Uncharacterized protein</fullName>
    </submittedName>
</protein>
<name>A0ABY3FZQ6_9BACI</name>
<keyword evidence="1" id="KW-0812">Transmembrane</keyword>
<keyword evidence="1" id="KW-1133">Transmembrane helix</keyword>
<evidence type="ECO:0000313" key="3">
    <source>
        <dbReference type="Proteomes" id="UP000429980"/>
    </source>
</evidence>
<feature type="transmembrane region" description="Helical" evidence="1">
    <location>
        <begin position="58"/>
        <end position="78"/>
    </location>
</feature>
<accession>A0ABY3FZQ6</accession>
<feature type="transmembrane region" description="Helical" evidence="1">
    <location>
        <begin position="34"/>
        <end position="52"/>
    </location>
</feature>
<feature type="transmembrane region" description="Helical" evidence="1">
    <location>
        <begin position="157"/>
        <end position="178"/>
    </location>
</feature>
<feature type="transmembrane region" description="Helical" evidence="1">
    <location>
        <begin position="184"/>
        <end position="205"/>
    </location>
</feature>
<reference evidence="2 3" key="1">
    <citation type="submission" date="2019-06" db="EMBL/GenBank/DDBJ databases">
        <title>Genome sequence analysis of &gt;100 Bacillus licheniformis strains suggests intrinsic resistance to this species.</title>
        <authorList>
            <person name="Wels M."/>
            <person name="Siezen R.J."/>
            <person name="Johansen E."/>
            <person name="Stuer-Lauridsen B."/>
            <person name="Bjerre K."/>
            <person name="Nielsen B.K.K."/>
        </authorList>
    </citation>
    <scope>NUCLEOTIDE SEQUENCE [LARGE SCALE GENOMIC DNA]</scope>
    <source>
        <strain evidence="2 3">BAC-15381</strain>
    </source>
</reference>
<proteinExistence type="predicted"/>
<feature type="transmembrane region" description="Helical" evidence="1">
    <location>
        <begin position="90"/>
        <end position="107"/>
    </location>
</feature>
<evidence type="ECO:0000256" key="1">
    <source>
        <dbReference type="SAM" id="Phobius"/>
    </source>
</evidence>
<evidence type="ECO:0000313" key="2">
    <source>
        <dbReference type="EMBL" id="TWL43167.1"/>
    </source>
</evidence>
<keyword evidence="1" id="KW-0472">Membrane</keyword>
<feature type="transmembrane region" description="Helical" evidence="1">
    <location>
        <begin position="127"/>
        <end position="145"/>
    </location>
</feature>
<keyword evidence="3" id="KW-1185">Reference proteome</keyword>
<dbReference type="EMBL" id="NILF01000016">
    <property type="protein sequence ID" value="TWL43167.1"/>
    <property type="molecule type" value="Genomic_DNA"/>
</dbReference>